<evidence type="ECO:0000256" key="3">
    <source>
        <dbReference type="SAM" id="Coils"/>
    </source>
</evidence>
<dbReference type="InterPro" id="IPR036165">
    <property type="entry name" value="YefM-like_sf"/>
</dbReference>
<name>A0A2M6XDG4_9BACT</name>
<dbReference type="SUPFAM" id="SSF143120">
    <property type="entry name" value="YefM-like"/>
    <property type="match status" value="1"/>
</dbReference>
<reference evidence="5" key="1">
    <citation type="submission" date="2017-09" db="EMBL/GenBank/DDBJ databases">
        <title>Depth-based differentiation of microbial function through sediment-hosted aquifers and enrichment of novel symbionts in the deep terrestrial subsurface.</title>
        <authorList>
            <person name="Probst A.J."/>
            <person name="Ladd B."/>
            <person name="Jarett J.K."/>
            <person name="Geller-Mcgrath D.E."/>
            <person name="Sieber C.M.K."/>
            <person name="Emerson J.B."/>
            <person name="Anantharaman K."/>
            <person name="Thomas B.C."/>
            <person name="Malmstrom R."/>
            <person name="Stieglmeier M."/>
            <person name="Klingl A."/>
            <person name="Woyke T."/>
            <person name="Ryan C.M."/>
            <person name="Banfield J.F."/>
        </authorList>
    </citation>
    <scope>NUCLEOTIDE SEQUENCE [LARGE SCALE GENOMIC DNA]</scope>
</reference>
<feature type="coiled-coil region" evidence="3">
    <location>
        <begin position="66"/>
        <end position="93"/>
    </location>
</feature>
<dbReference type="EMBL" id="PEYO01000010">
    <property type="protein sequence ID" value="PIU03689.1"/>
    <property type="molecule type" value="Genomic_DNA"/>
</dbReference>
<comment type="function">
    <text evidence="2">Antitoxin component of a type II toxin-antitoxin (TA) system.</text>
</comment>
<organism evidence="4 5">
    <name type="scientific">Candidatus Shapirobacteria bacterium CG08_land_8_20_14_0_20_39_18</name>
    <dbReference type="NCBI Taxonomy" id="1974883"/>
    <lineage>
        <taxon>Bacteria</taxon>
        <taxon>Candidatus Shapironibacteriota</taxon>
    </lineage>
</organism>
<accession>A0A2M6XDG4</accession>
<gene>
    <name evidence="4" type="ORF">COT44_01830</name>
</gene>
<dbReference type="AlphaFoldDB" id="A0A2M6XDG4"/>
<keyword evidence="3" id="KW-0175">Coiled coil</keyword>
<dbReference type="Proteomes" id="UP000228996">
    <property type="component" value="Unassembled WGS sequence"/>
</dbReference>
<evidence type="ECO:0000313" key="4">
    <source>
        <dbReference type="EMBL" id="PIU03689.1"/>
    </source>
</evidence>
<evidence type="ECO:0000256" key="1">
    <source>
        <dbReference type="ARBA" id="ARBA00009981"/>
    </source>
</evidence>
<dbReference type="Gene3D" id="3.40.1620.10">
    <property type="entry name" value="YefM-like domain"/>
    <property type="match status" value="1"/>
</dbReference>
<sequence>MSGVTITLRIQKGFLKMDTLEIPFVGTYELRKNLPLLLAQLQRKGEGVVVTQKGKPTAILLSVKRYLEMKMLVEELEEALKELADKNYMAELSSAEKEIRAGKGTPAEEVFKKLGI</sequence>
<evidence type="ECO:0000256" key="2">
    <source>
        <dbReference type="RuleBase" id="RU362080"/>
    </source>
</evidence>
<dbReference type="Pfam" id="PF02604">
    <property type="entry name" value="PhdYeFM_antitox"/>
    <property type="match status" value="1"/>
</dbReference>
<dbReference type="InterPro" id="IPR006442">
    <property type="entry name" value="Antitoxin_Phd/YefM"/>
</dbReference>
<protein>
    <recommendedName>
        <fullName evidence="2">Antitoxin</fullName>
    </recommendedName>
</protein>
<dbReference type="NCBIfam" id="TIGR01552">
    <property type="entry name" value="phd_fam"/>
    <property type="match status" value="1"/>
</dbReference>
<evidence type="ECO:0000313" key="5">
    <source>
        <dbReference type="Proteomes" id="UP000228996"/>
    </source>
</evidence>
<proteinExistence type="inferred from homology"/>
<comment type="similarity">
    <text evidence="1 2">Belongs to the phD/YefM antitoxin family.</text>
</comment>
<comment type="caution">
    <text evidence="4">The sequence shown here is derived from an EMBL/GenBank/DDBJ whole genome shotgun (WGS) entry which is preliminary data.</text>
</comment>